<accession>A0A0F9D8E4</accession>
<evidence type="ECO:0000313" key="2">
    <source>
        <dbReference type="EMBL" id="KKL08373.1"/>
    </source>
</evidence>
<gene>
    <name evidence="2" type="ORF">LCGC14_2576540</name>
</gene>
<reference evidence="2" key="1">
    <citation type="journal article" date="2015" name="Nature">
        <title>Complex archaea that bridge the gap between prokaryotes and eukaryotes.</title>
        <authorList>
            <person name="Spang A."/>
            <person name="Saw J.H."/>
            <person name="Jorgensen S.L."/>
            <person name="Zaremba-Niedzwiedzka K."/>
            <person name="Martijn J."/>
            <person name="Lind A.E."/>
            <person name="van Eijk R."/>
            <person name="Schleper C."/>
            <person name="Guy L."/>
            <person name="Ettema T.J."/>
        </authorList>
    </citation>
    <scope>NUCLEOTIDE SEQUENCE</scope>
</reference>
<proteinExistence type="predicted"/>
<name>A0A0F9D8E4_9ZZZZ</name>
<comment type="caution">
    <text evidence="2">The sequence shown here is derived from an EMBL/GenBank/DDBJ whole genome shotgun (WGS) entry which is preliminary data.</text>
</comment>
<feature type="region of interest" description="Disordered" evidence="1">
    <location>
        <begin position="37"/>
        <end position="69"/>
    </location>
</feature>
<dbReference type="AlphaFoldDB" id="A0A0F9D8E4"/>
<feature type="compositionally biased region" description="Basic and acidic residues" evidence="1">
    <location>
        <begin position="60"/>
        <end position="69"/>
    </location>
</feature>
<sequence length="69" mass="7130">MSALIDIVFDCEVTTITVNDGDTVVCGSGKGIRVVRAPRDRDSLKGPDASGVAVRRANGARKDPTKGGS</sequence>
<evidence type="ECO:0000256" key="1">
    <source>
        <dbReference type="SAM" id="MobiDB-lite"/>
    </source>
</evidence>
<protein>
    <submittedName>
        <fullName evidence="2">Uncharacterized protein</fullName>
    </submittedName>
</protein>
<dbReference type="EMBL" id="LAZR01042903">
    <property type="protein sequence ID" value="KKL08373.1"/>
    <property type="molecule type" value="Genomic_DNA"/>
</dbReference>
<organism evidence="2">
    <name type="scientific">marine sediment metagenome</name>
    <dbReference type="NCBI Taxonomy" id="412755"/>
    <lineage>
        <taxon>unclassified sequences</taxon>
        <taxon>metagenomes</taxon>
        <taxon>ecological metagenomes</taxon>
    </lineage>
</organism>